<reference evidence="3 4" key="1">
    <citation type="submission" date="2016-10" db="EMBL/GenBank/DDBJ databases">
        <authorList>
            <person name="de Groot N.N."/>
        </authorList>
    </citation>
    <scope>NUCLEOTIDE SEQUENCE [LARGE SCALE GENOMIC DNA]</scope>
    <source>
        <strain evidence="3 4">DSM 22012</strain>
    </source>
</reference>
<evidence type="ECO:0000259" key="1">
    <source>
        <dbReference type="Pfam" id="PF04773"/>
    </source>
</evidence>
<feature type="domain" description="FecR N-terminal" evidence="2">
    <location>
        <begin position="12"/>
        <end position="54"/>
    </location>
</feature>
<proteinExistence type="predicted"/>
<dbReference type="PANTHER" id="PTHR30273:SF2">
    <property type="entry name" value="PROTEIN FECR"/>
    <property type="match status" value="1"/>
</dbReference>
<gene>
    <name evidence="3" type="ORF">SAMN05444390_107124</name>
</gene>
<sequence>MPSTEPSNAALEQAAYWYAKLRDDSATPAQHEAWLQWLDTAAEHRTAWSYVEQVCGRFAPLSQTPNPRLTSRKLQEANSRLLQRRRVLTASASVVALGVLAGLGSKQGLLPASISKSITESISAWGADCSTAIGEQREWILDDGTRLWLNTDSAANIHYDADIRRIQLLSGEIFIETAKDPGRSLVVDTAQGRLRALGTVFNVRQLDSKILLSVIEGAVEIQPGTSSIKSIVNAGQQQSFNREVVEAAVATDATGAWTRGVLVAHNMPLKQLVDELRRYQQGHIGVADEVSDLRVYGQFPVQDSDRVLQMLTTVLPVRIHRTLPWWVCIEPSQPGLTKP</sequence>
<feature type="domain" description="FecR protein" evidence="1">
    <location>
        <begin position="129"/>
        <end position="220"/>
    </location>
</feature>
<dbReference type="Pfam" id="PF04773">
    <property type="entry name" value="FecR"/>
    <property type="match status" value="1"/>
</dbReference>
<dbReference type="OrthoDB" id="7032198at2"/>
<name>A0A1H6DLQ5_9GAMM</name>
<evidence type="ECO:0000313" key="4">
    <source>
        <dbReference type="Proteomes" id="UP000236745"/>
    </source>
</evidence>
<dbReference type="InterPro" id="IPR012373">
    <property type="entry name" value="Ferrdict_sens_TM"/>
</dbReference>
<dbReference type="PANTHER" id="PTHR30273">
    <property type="entry name" value="PERIPLASMIC SIGNAL SENSOR AND SIGMA FACTOR ACTIVATOR FECR-RELATED"/>
    <property type="match status" value="1"/>
</dbReference>
<dbReference type="RefSeq" id="WP_104005583.1">
    <property type="nucleotide sequence ID" value="NZ_FNVQ01000007.1"/>
</dbReference>
<dbReference type="AlphaFoldDB" id="A0A1H6DLQ5"/>
<dbReference type="GO" id="GO:0016989">
    <property type="term" value="F:sigma factor antagonist activity"/>
    <property type="evidence" value="ECO:0007669"/>
    <property type="project" value="TreeGrafter"/>
</dbReference>
<dbReference type="PIRSF" id="PIRSF018266">
    <property type="entry name" value="FecR"/>
    <property type="match status" value="1"/>
</dbReference>
<dbReference type="Proteomes" id="UP000236745">
    <property type="component" value="Unassembled WGS sequence"/>
</dbReference>
<evidence type="ECO:0000313" key="3">
    <source>
        <dbReference type="EMBL" id="SEG86128.1"/>
    </source>
</evidence>
<dbReference type="EMBL" id="FNVQ01000007">
    <property type="protein sequence ID" value="SEG86128.1"/>
    <property type="molecule type" value="Genomic_DNA"/>
</dbReference>
<dbReference type="Gene3D" id="3.55.50.30">
    <property type="match status" value="1"/>
</dbReference>
<dbReference type="Gene3D" id="2.60.120.1440">
    <property type="match status" value="1"/>
</dbReference>
<evidence type="ECO:0000259" key="2">
    <source>
        <dbReference type="Pfam" id="PF16220"/>
    </source>
</evidence>
<accession>A0A1H6DLQ5</accession>
<organism evidence="3 4">
    <name type="scientific">Marinobacterium lutimaris</name>
    <dbReference type="NCBI Taxonomy" id="568106"/>
    <lineage>
        <taxon>Bacteria</taxon>
        <taxon>Pseudomonadati</taxon>
        <taxon>Pseudomonadota</taxon>
        <taxon>Gammaproteobacteria</taxon>
        <taxon>Oceanospirillales</taxon>
        <taxon>Oceanospirillaceae</taxon>
        <taxon>Marinobacterium</taxon>
    </lineage>
</organism>
<dbReference type="InterPro" id="IPR006860">
    <property type="entry name" value="FecR"/>
</dbReference>
<dbReference type="InterPro" id="IPR032623">
    <property type="entry name" value="FecR_N"/>
</dbReference>
<dbReference type="Pfam" id="PF16220">
    <property type="entry name" value="DUF4880"/>
    <property type="match status" value="1"/>
</dbReference>
<protein>
    <submittedName>
        <fullName evidence="3">FecR family protein</fullName>
    </submittedName>
</protein>
<keyword evidence="4" id="KW-1185">Reference proteome</keyword>